<dbReference type="GO" id="GO:0051782">
    <property type="term" value="P:negative regulation of cell division"/>
    <property type="evidence" value="ECO:0007669"/>
    <property type="project" value="TreeGrafter"/>
</dbReference>
<dbReference type="EMBL" id="CZKB01000028">
    <property type="protein sequence ID" value="CUR62480.1"/>
    <property type="molecule type" value="Genomic_DNA"/>
</dbReference>
<feature type="domain" description="Rv3660c-like CheY-like N-terminal" evidence="1">
    <location>
        <begin position="7"/>
        <end position="112"/>
    </location>
</feature>
<dbReference type="InterPro" id="IPR050625">
    <property type="entry name" value="ParA/MinD_ATPase"/>
</dbReference>
<dbReference type="Pfam" id="PF26563">
    <property type="entry name" value="Rv3660c_N"/>
    <property type="match status" value="1"/>
</dbReference>
<dbReference type="GO" id="GO:0005524">
    <property type="term" value="F:ATP binding"/>
    <property type="evidence" value="ECO:0007669"/>
    <property type="project" value="TreeGrafter"/>
</dbReference>
<dbReference type="NCBIfam" id="TIGR03815">
    <property type="entry name" value="CpaE_hom_Actino"/>
    <property type="match status" value="1"/>
</dbReference>
<dbReference type="PANTHER" id="PTHR43384:SF11">
    <property type="entry name" value="SEPTUM SITE DETERMINING PROTEIN"/>
    <property type="match status" value="1"/>
</dbReference>
<sequence length="339" mass="34405">MPVLLLTRSPSVHDAVVPLCAAAGVGAEVCRDPVLALAAWAEADLVLVGADLADGVAALSPGRREGVLVVGVAPEDATFRAAVELGAQAVVDLGSAAEWLVDALADVGEQASPGRVVGVVGGSGGAGATTLACALAQWHAARAPTLLVDTDPLGPGLDRLLGMEGEVGVRWEALAETAGRLGARALREGVPRRDHLGVLTWSGLRRRLDLPTVRRILPSAVRGHDLVVVDLARHGESLAELVDRCDDLLVVTPATVPGLAATARLVGLLGRDGRAARAGLVVRPGGLGDADAERVTGLPVVAALPDQRGLATSVDRGLGPLSSRGPLARAARDLLGEAA</sequence>
<evidence type="ECO:0000313" key="2">
    <source>
        <dbReference type="EMBL" id="CUR62480.1"/>
    </source>
</evidence>
<evidence type="ECO:0000259" key="1">
    <source>
        <dbReference type="Pfam" id="PF26563"/>
    </source>
</evidence>
<dbReference type="InterPro" id="IPR027417">
    <property type="entry name" value="P-loop_NTPase"/>
</dbReference>
<organism evidence="2">
    <name type="scientific">metagenome</name>
    <dbReference type="NCBI Taxonomy" id="256318"/>
    <lineage>
        <taxon>unclassified sequences</taxon>
        <taxon>metagenomes</taxon>
    </lineage>
</organism>
<dbReference type="InterPro" id="IPR022521">
    <property type="entry name" value="Rv3660c"/>
</dbReference>
<protein>
    <recommendedName>
        <fullName evidence="1">Rv3660c-like CheY-like N-terminal domain-containing protein</fullName>
    </recommendedName>
</protein>
<proteinExistence type="predicted"/>
<name>A0A2P2CKL6_9ZZZZ</name>
<dbReference type="PANTHER" id="PTHR43384">
    <property type="entry name" value="SEPTUM SITE-DETERMINING PROTEIN MIND HOMOLOG, CHLOROPLASTIC-RELATED"/>
    <property type="match status" value="1"/>
</dbReference>
<dbReference type="GO" id="GO:0005829">
    <property type="term" value="C:cytosol"/>
    <property type="evidence" value="ECO:0007669"/>
    <property type="project" value="TreeGrafter"/>
</dbReference>
<gene>
    <name evidence="2" type="ORF">NOCA180124</name>
</gene>
<dbReference type="GO" id="GO:0009898">
    <property type="term" value="C:cytoplasmic side of plasma membrane"/>
    <property type="evidence" value="ECO:0007669"/>
    <property type="project" value="TreeGrafter"/>
</dbReference>
<dbReference type="AlphaFoldDB" id="A0A2P2CKL6"/>
<dbReference type="Gene3D" id="3.40.50.300">
    <property type="entry name" value="P-loop containing nucleotide triphosphate hydrolases"/>
    <property type="match status" value="1"/>
</dbReference>
<dbReference type="SUPFAM" id="SSF52540">
    <property type="entry name" value="P-loop containing nucleoside triphosphate hydrolases"/>
    <property type="match status" value="1"/>
</dbReference>
<reference evidence="2" key="1">
    <citation type="submission" date="2015-08" db="EMBL/GenBank/DDBJ databases">
        <authorList>
            <person name="Babu N.S."/>
            <person name="Beckwith C.J."/>
            <person name="Beseler K.G."/>
            <person name="Brison A."/>
            <person name="Carone J.V."/>
            <person name="Caskin T.P."/>
            <person name="Diamond M."/>
            <person name="Durham M.E."/>
            <person name="Foxe J.M."/>
            <person name="Go M."/>
            <person name="Henderson B.A."/>
            <person name="Jones I.B."/>
            <person name="McGettigan J.A."/>
            <person name="Micheletti S.J."/>
            <person name="Nasrallah M.E."/>
            <person name="Ortiz D."/>
            <person name="Piller C.R."/>
            <person name="Privatt S.R."/>
            <person name="Schneider S.L."/>
            <person name="Sharp S."/>
            <person name="Smith T.C."/>
            <person name="Stanton J.D."/>
            <person name="Ullery H.E."/>
            <person name="Wilson R.J."/>
            <person name="Serrano M.G."/>
            <person name="Buck G."/>
            <person name="Lee V."/>
            <person name="Wang Y."/>
            <person name="Carvalho R."/>
            <person name="Voegtly L."/>
            <person name="Shi R."/>
            <person name="Duckworth R."/>
            <person name="Johnson A."/>
            <person name="Loviza R."/>
            <person name="Walstead R."/>
            <person name="Shah Z."/>
            <person name="Kiflezghi M."/>
            <person name="Wade K."/>
            <person name="Ball S.L."/>
            <person name="Bradley K.W."/>
            <person name="Asai D.J."/>
            <person name="Bowman C.A."/>
            <person name="Russell D.A."/>
            <person name="Pope W.H."/>
            <person name="Jacobs-Sera D."/>
            <person name="Hendrix R.W."/>
            <person name="Hatfull G.F."/>
        </authorList>
    </citation>
    <scope>NUCLEOTIDE SEQUENCE</scope>
</reference>
<dbReference type="GO" id="GO:0016887">
    <property type="term" value="F:ATP hydrolysis activity"/>
    <property type="evidence" value="ECO:0007669"/>
    <property type="project" value="TreeGrafter"/>
</dbReference>
<dbReference type="InterPro" id="IPR059050">
    <property type="entry name" value="Rv3660c_N"/>
</dbReference>
<accession>A0A2P2CKL6</accession>